<evidence type="ECO:0000313" key="3">
    <source>
        <dbReference type="EMBL" id="PGH23953.1"/>
    </source>
</evidence>
<dbReference type="Proteomes" id="UP000224634">
    <property type="component" value="Unassembled WGS sequence"/>
</dbReference>
<protein>
    <submittedName>
        <fullName evidence="3">Uncharacterized protein</fullName>
    </submittedName>
</protein>
<feature type="region of interest" description="Disordered" evidence="1">
    <location>
        <begin position="60"/>
        <end position="182"/>
    </location>
</feature>
<evidence type="ECO:0000313" key="4">
    <source>
        <dbReference type="Proteomes" id="UP000224634"/>
    </source>
</evidence>
<keyword evidence="2" id="KW-0812">Transmembrane</keyword>
<comment type="caution">
    <text evidence="3">The sequence shown here is derived from an EMBL/GenBank/DDBJ whole genome shotgun (WGS) entry which is preliminary data.</text>
</comment>
<accession>A0A2B7YSI2</accession>
<feature type="region of interest" description="Disordered" evidence="1">
    <location>
        <begin position="234"/>
        <end position="279"/>
    </location>
</feature>
<keyword evidence="4" id="KW-1185">Reference proteome</keyword>
<evidence type="ECO:0000256" key="2">
    <source>
        <dbReference type="SAM" id="Phobius"/>
    </source>
</evidence>
<organism evidence="3 4">
    <name type="scientific">Polytolypa hystricis (strain UAMH7299)</name>
    <dbReference type="NCBI Taxonomy" id="1447883"/>
    <lineage>
        <taxon>Eukaryota</taxon>
        <taxon>Fungi</taxon>
        <taxon>Dikarya</taxon>
        <taxon>Ascomycota</taxon>
        <taxon>Pezizomycotina</taxon>
        <taxon>Eurotiomycetes</taxon>
        <taxon>Eurotiomycetidae</taxon>
        <taxon>Onygenales</taxon>
        <taxon>Onygenales incertae sedis</taxon>
        <taxon>Polytolypa</taxon>
    </lineage>
</organism>
<feature type="region of interest" description="Disordered" evidence="1">
    <location>
        <begin position="1"/>
        <end position="33"/>
    </location>
</feature>
<feature type="transmembrane region" description="Helical" evidence="2">
    <location>
        <begin position="38"/>
        <end position="58"/>
    </location>
</feature>
<keyword evidence="2" id="KW-1133">Transmembrane helix</keyword>
<dbReference type="AlphaFoldDB" id="A0A2B7YSI2"/>
<feature type="compositionally biased region" description="Low complexity" evidence="1">
    <location>
        <begin position="149"/>
        <end position="162"/>
    </location>
</feature>
<feature type="compositionally biased region" description="Basic and acidic residues" evidence="1">
    <location>
        <begin position="68"/>
        <end position="78"/>
    </location>
</feature>
<sequence>MIPPTQPLHSPSSNSKRTPNQPQSQSDWESWNPESQGGVIAASVLLVIFILGASVYYVKRRHQRSKRQKELQRGDIERPTSLGRDSTARVSRHQRKGSRGDIERSGSLRNTPAHTPRHQRRASRQSTTISKSIYRKEGVAPGRNIAIDGAAGTGRTTTTTNRQRARDLRRSRSAHERRTTWPRAVNDHHRASHTMIRGRLVSDSMVTDHGSEHGRPHHPGIVAEMSGALPDMDTGTKSGSTIGASKEGPMRSELVRRPPRAAGLEPRRQVRHYRSRSMN</sequence>
<feature type="compositionally biased region" description="Basic residues" evidence="1">
    <location>
        <begin position="269"/>
        <end position="279"/>
    </location>
</feature>
<keyword evidence="2" id="KW-0472">Membrane</keyword>
<evidence type="ECO:0000256" key="1">
    <source>
        <dbReference type="SAM" id="MobiDB-lite"/>
    </source>
</evidence>
<reference evidence="3 4" key="1">
    <citation type="submission" date="2017-10" db="EMBL/GenBank/DDBJ databases">
        <title>Comparative genomics in systemic dimorphic fungi from Ajellomycetaceae.</title>
        <authorList>
            <person name="Munoz J.F."/>
            <person name="Mcewen J.G."/>
            <person name="Clay O.K."/>
            <person name="Cuomo C.A."/>
        </authorList>
    </citation>
    <scope>NUCLEOTIDE SEQUENCE [LARGE SCALE GENOMIC DNA]</scope>
    <source>
        <strain evidence="3 4">UAMH7299</strain>
    </source>
</reference>
<proteinExistence type="predicted"/>
<feature type="compositionally biased region" description="Basic and acidic residues" evidence="1">
    <location>
        <begin position="164"/>
        <end position="182"/>
    </location>
</feature>
<dbReference type="EMBL" id="PDNA01000018">
    <property type="protein sequence ID" value="PGH23953.1"/>
    <property type="molecule type" value="Genomic_DNA"/>
</dbReference>
<name>A0A2B7YSI2_POLH7</name>
<gene>
    <name evidence="3" type="ORF">AJ80_02015</name>
</gene>
<feature type="compositionally biased region" description="Polar residues" evidence="1">
    <location>
        <begin position="7"/>
        <end position="33"/>
    </location>
</feature>